<keyword evidence="2" id="KW-1185">Reference proteome</keyword>
<name>A0A9N7YAX2_PLEPL</name>
<protein>
    <submittedName>
        <fullName evidence="1">Uncharacterized protein</fullName>
    </submittedName>
</protein>
<gene>
    <name evidence="1" type="ORF">PLEPLA_LOCUS6871</name>
</gene>
<evidence type="ECO:0000313" key="2">
    <source>
        <dbReference type="Proteomes" id="UP001153269"/>
    </source>
</evidence>
<proteinExistence type="predicted"/>
<sequence>MRVKLYEVMRDLVGESVYGMEWSDWPAGRRVIWGAGGGGTGLREVGGRWRGAGCGEELCVVSVAGTESRGPTGKHEVSLQQREIKVTQRKLQEYKSEQQL</sequence>
<dbReference type="AlphaFoldDB" id="A0A9N7YAX2"/>
<reference evidence="1" key="1">
    <citation type="submission" date="2020-03" db="EMBL/GenBank/DDBJ databases">
        <authorList>
            <person name="Weist P."/>
        </authorList>
    </citation>
    <scope>NUCLEOTIDE SEQUENCE</scope>
</reference>
<dbReference type="EMBL" id="CADEAL010000359">
    <property type="protein sequence ID" value="CAB1419043.1"/>
    <property type="molecule type" value="Genomic_DNA"/>
</dbReference>
<dbReference type="Proteomes" id="UP001153269">
    <property type="component" value="Unassembled WGS sequence"/>
</dbReference>
<evidence type="ECO:0000313" key="1">
    <source>
        <dbReference type="EMBL" id="CAB1419043.1"/>
    </source>
</evidence>
<accession>A0A9N7YAX2</accession>
<comment type="caution">
    <text evidence="1">The sequence shown here is derived from an EMBL/GenBank/DDBJ whole genome shotgun (WGS) entry which is preliminary data.</text>
</comment>
<organism evidence="1 2">
    <name type="scientific">Pleuronectes platessa</name>
    <name type="common">European plaice</name>
    <dbReference type="NCBI Taxonomy" id="8262"/>
    <lineage>
        <taxon>Eukaryota</taxon>
        <taxon>Metazoa</taxon>
        <taxon>Chordata</taxon>
        <taxon>Craniata</taxon>
        <taxon>Vertebrata</taxon>
        <taxon>Euteleostomi</taxon>
        <taxon>Actinopterygii</taxon>
        <taxon>Neopterygii</taxon>
        <taxon>Teleostei</taxon>
        <taxon>Neoteleostei</taxon>
        <taxon>Acanthomorphata</taxon>
        <taxon>Carangaria</taxon>
        <taxon>Pleuronectiformes</taxon>
        <taxon>Pleuronectoidei</taxon>
        <taxon>Pleuronectidae</taxon>
        <taxon>Pleuronectes</taxon>
    </lineage>
</organism>